<comment type="function">
    <text evidence="7">Catalyzes the ATP-dependent amidation of the two carboxylate groups at positions a and c of cobyrinate, using either L-glutamine or ammonia as the nitrogen source.</text>
</comment>
<protein>
    <recommendedName>
        <fullName evidence="7">Cobyrinate a,c-diamide synthase</fullName>
        <ecNumber evidence="7">6.3.5.11</ecNumber>
    </recommendedName>
    <alternativeName>
        <fullName evidence="7">Cobyrinic acid a,c-diamide synthetase</fullName>
    </alternativeName>
</protein>
<dbReference type="InterPro" id="IPR002586">
    <property type="entry name" value="CobQ/CobB/MinD/ParA_Nub-bd_dom"/>
</dbReference>
<comment type="caution">
    <text evidence="10">The sequence shown here is derived from an EMBL/GenBank/DDBJ whole genome shotgun (WGS) entry which is preliminary data.</text>
</comment>
<keyword evidence="11" id="KW-1185">Reference proteome</keyword>
<dbReference type="PANTHER" id="PTHR43873">
    <property type="entry name" value="COBYRINATE A,C-DIAMIDE SYNTHASE"/>
    <property type="match status" value="1"/>
</dbReference>
<dbReference type="InterPro" id="IPR004484">
    <property type="entry name" value="CbiA/CobB_synth"/>
</dbReference>
<evidence type="ECO:0000256" key="5">
    <source>
        <dbReference type="ARBA" id="ARBA00022842"/>
    </source>
</evidence>
<gene>
    <name evidence="7" type="primary">cbiA</name>
    <name evidence="10" type="ORF">ACFFH4_03785</name>
</gene>
<keyword evidence="6 7" id="KW-0315">Glutamine amidotransferase</keyword>
<comment type="domain">
    <text evidence="7">Comprises of two domains. The C-terminal domain contains the binding site for glutamine and catalyzes the hydrolysis of this substrate to glutamate and ammonia. The N-terminal domain is anticipated to bind ATP and cobyrinate and catalyzes the ultimate synthesis of the diamide product. The ammonia produced via the glutaminase domain is probably translocated to the adjacent domain via a molecular tunnel, where it reacts with an activated intermediate.</text>
</comment>
<dbReference type="CDD" id="cd05388">
    <property type="entry name" value="CobB_N"/>
    <property type="match status" value="1"/>
</dbReference>
<dbReference type="RefSeq" id="WP_273841140.1">
    <property type="nucleotide sequence ID" value="NZ_JAQQWT010000003.1"/>
</dbReference>
<evidence type="ECO:0000259" key="9">
    <source>
        <dbReference type="Pfam" id="PF07685"/>
    </source>
</evidence>
<keyword evidence="4 7" id="KW-0067">ATP-binding</keyword>
<dbReference type="Pfam" id="PF07685">
    <property type="entry name" value="GATase_3"/>
    <property type="match status" value="1"/>
</dbReference>
<dbReference type="NCBIfam" id="TIGR00379">
    <property type="entry name" value="cobB"/>
    <property type="match status" value="1"/>
</dbReference>
<dbReference type="Gene3D" id="3.40.50.300">
    <property type="entry name" value="P-loop containing nucleotide triphosphate hydrolases"/>
    <property type="match status" value="1"/>
</dbReference>
<feature type="domain" description="CobQ/CobB/MinD/ParA nucleotide binding" evidence="8">
    <location>
        <begin position="5"/>
        <end position="191"/>
    </location>
</feature>
<comment type="catalytic activity">
    <reaction evidence="7">
        <text>cob(II)yrinate + 2 L-glutamine + 2 ATP + 2 H2O = cob(II)yrinate a,c diamide + 2 L-glutamate + 2 ADP + 2 phosphate + 2 H(+)</text>
        <dbReference type="Rhea" id="RHEA:26289"/>
        <dbReference type="ChEBI" id="CHEBI:15377"/>
        <dbReference type="ChEBI" id="CHEBI:15378"/>
        <dbReference type="ChEBI" id="CHEBI:29985"/>
        <dbReference type="ChEBI" id="CHEBI:30616"/>
        <dbReference type="ChEBI" id="CHEBI:43474"/>
        <dbReference type="ChEBI" id="CHEBI:58359"/>
        <dbReference type="ChEBI" id="CHEBI:58537"/>
        <dbReference type="ChEBI" id="CHEBI:58894"/>
        <dbReference type="ChEBI" id="CHEBI:456216"/>
        <dbReference type="EC" id="6.3.5.11"/>
    </reaction>
</comment>
<sequence length="463" mass="50983">MQPRIIVSGTASGVGKTTATLGLMAALTKQKKVVQGFKCGPDYLDPTFHFAITNRKSHQLDSWMLSEKWIKTIFYKNSEEADLSIIEGMMGLFDGHSASSNVGSTYEISQILDTPVLLVVDISHCARSAAAIVRGFQLMEDKVNIAGVILNKAGSEGHAKLCQEAIEQMCGVPVVGYLKSNDVPVLPERHLGLVPSLEQGQHDLLIETLARAVSNQFDLAKILEIAEGAVRIQEDMDALPWPVQSKQIRIAVAYDAAFHFYYEENFSLLKKAGAELILFSPLAGESLPVDCDGVYLGGGFPEEYVEPLMKNKKLIADLQEASKAGMPILAECGGFMFLAKEIHVHGKAYSMADVIPMEVTMQEKLSAIGYREVETVSETVFGKKGALIRGHEFHYSTSRFMESVQPAFSYKTLNGERQHVGFQANGVLASYIHLHLASNPELALTWMDTCRQYQTKGRKENDD</sequence>
<evidence type="ECO:0000256" key="7">
    <source>
        <dbReference type="HAMAP-Rule" id="MF_00027"/>
    </source>
</evidence>
<feature type="domain" description="CobB/CobQ-like glutamine amidotransferase" evidence="9">
    <location>
        <begin position="249"/>
        <end position="439"/>
    </location>
</feature>
<evidence type="ECO:0000256" key="1">
    <source>
        <dbReference type="ARBA" id="ARBA00001946"/>
    </source>
</evidence>
<evidence type="ECO:0000256" key="2">
    <source>
        <dbReference type="ARBA" id="ARBA00022598"/>
    </source>
</evidence>
<evidence type="ECO:0000313" key="11">
    <source>
        <dbReference type="Proteomes" id="UP001589833"/>
    </source>
</evidence>
<feature type="site" description="Increases nucleophilicity of active site Cys" evidence="7">
    <location>
        <position position="433"/>
    </location>
</feature>
<dbReference type="InterPro" id="IPR029062">
    <property type="entry name" value="Class_I_gatase-like"/>
</dbReference>
<dbReference type="Proteomes" id="UP001589833">
    <property type="component" value="Unassembled WGS sequence"/>
</dbReference>
<dbReference type="HAMAP" id="MF_00027">
    <property type="entry name" value="CobB_CbiA"/>
    <property type="match status" value="1"/>
</dbReference>
<evidence type="ECO:0000313" key="10">
    <source>
        <dbReference type="EMBL" id="MFC0558167.1"/>
    </source>
</evidence>
<comment type="cofactor">
    <cofactor evidence="1 7">
        <name>Mg(2+)</name>
        <dbReference type="ChEBI" id="CHEBI:18420"/>
    </cofactor>
</comment>
<evidence type="ECO:0000256" key="6">
    <source>
        <dbReference type="ARBA" id="ARBA00022962"/>
    </source>
</evidence>
<evidence type="ECO:0000256" key="3">
    <source>
        <dbReference type="ARBA" id="ARBA00022741"/>
    </source>
</evidence>
<dbReference type="InterPro" id="IPR027417">
    <property type="entry name" value="P-loop_NTPase"/>
</dbReference>
<reference evidence="10 11" key="1">
    <citation type="submission" date="2024-09" db="EMBL/GenBank/DDBJ databases">
        <authorList>
            <person name="Sun Q."/>
            <person name="Mori K."/>
        </authorList>
    </citation>
    <scope>NUCLEOTIDE SEQUENCE [LARGE SCALE GENOMIC DNA]</scope>
    <source>
        <strain evidence="10 11">NCAIM B.02301</strain>
    </source>
</reference>
<dbReference type="SUPFAM" id="SSF52317">
    <property type="entry name" value="Class I glutamine amidotransferase-like"/>
    <property type="match status" value="1"/>
</dbReference>
<dbReference type="SUPFAM" id="SSF52540">
    <property type="entry name" value="P-loop containing nucleoside triphosphate hydrolases"/>
    <property type="match status" value="1"/>
</dbReference>
<feature type="active site" description="Nucleophile" evidence="7">
    <location>
        <position position="332"/>
    </location>
</feature>
<keyword evidence="3 7" id="KW-0547">Nucleotide-binding</keyword>
<dbReference type="EMBL" id="JBHLTR010000004">
    <property type="protein sequence ID" value="MFC0558167.1"/>
    <property type="molecule type" value="Genomic_DNA"/>
</dbReference>
<comment type="similarity">
    <text evidence="7">Belongs to the CobB/CbiA family.</text>
</comment>
<evidence type="ECO:0000259" key="8">
    <source>
        <dbReference type="Pfam" id="PF01656"/>
    </source>
</evidence>
<accession>A0ABV6NBK4</accession>
<dbReference type="PANTHER" id="PTHR43873:SF1">
    <property type="entry name" value="COBYRINATE A,C-DIAMIDE SYNTHASE"/>
    <property type="match status" value="1"/>
</dbReference>
<dbReference type="InterPro" id="IPR011698">
    <property type="entry name" value="GATase_3"/>
</dbReference>
<dbReference type="EC" id="6.3.5.11" evidence="7"/>
<dbReference type="NCBIfam" id="NF002204">
    <property type="entry name" value="PRK01077.1"/>
    <property type="match status" value="1"/>
</dbReference>
<dbReference type="Gene3D" id="3.40.50.880">
    <property type="match status" value="1"/>
</dbReference>
<keyword evidence="5 7" id="KW-0460">Magnesium</keyword>
<evidence type="ECO:0000256" key="4">
    <source>
        <dbReference type="ARBA" id="ARBA00022840"/>
    </source>
</evidence>
<keyword evidence="2 7" id="KW-0436">Ligase</keyword>
<comment type="pathway">
    <text evidence="7">Cofactor biosynthesis; adenosylcobalamin biosynthesis; cob(II)yrinate a,c-diamide from sirohydrochlorin (anaerobic route): step 10/10.</text>
</comment>
<organism evidence="10 11">
    <name type="scientific">Halalkalibacter alkalisediminis</name>
    <dbReference type="NCBI Taxonomy" id="935616"/>
    <lineage>
        <taxon>Bacteria</taxon>
        <taxon>Bacillati</taxon>
        <taxon>Bacillota</taxon>
        <taxon>Bacilli</taxon>
        <taxon>Bacillales</taxon>
        <taxon>Bacillaceae</taxon>
        <taxon>Halalkalibacter</taxon>
    </lineage>
</organism>
<name>A0ABV6NBK4_9BACI</name>
<dbReference type="CDD" id="cd03130">
    <property type="entry name" value="GATase1_CobB"/>
    <property type="match status" value="1"/>
</dbReference>
<dbReference type="PROSITE" id="PS51274">
    <property type="entry name" value="GATASE_COBBQ"/>
    <property type="match status" value="1"/>
</dbReference>
<comment type="miscellaneous">
    <text evidence="7">The a and c carboxylates of cobyrinate are activated for nucleophilic attack via formation of a phosphorylated intermediate by ATP. CbiA catalyzes first the amidation of the c-carboxylate, and then that of the a-carboxylate.</text>
</comment>
<proteinExistence type="inferred from homology"/>
<keyword evidence="7" id="KW-0169">Cobalamin biosynthesis</keyword>
<dbReference type="Pfam" id="PF01656">
    <property type="entry name" value="CbiA"/>
    <property type="match status" value="1"/>
</dbReference>